<dbReference type="PRINTS" id="PR00625">
    <property type="entry name" value="JDOMAIN"/>
</dbReference>
<keyword evidence="4" id="KW-1185">Reference proteome</keyword>
<dbReference type="SUPFAM" id="SSF46565">
    <property type="entry name" value="Chaperone J-domain"/>
    <property type="match status" value="1"/>
</dbReference>
<feature type="domain" description="J" evidence="2">
    <location>
        <begin position="4"/>
        <end position="68"/>
    </location>
</feature>
<evidence type="ECO:0000256" key="1">
    <source>
        <dbReference type="SAM" id="Phobius"/>
    </source>
</evidence>
<name>A0ABX7XAP7_9FLAO</name>
<reference evidence="3 4" key="1">
    <citation type="journal article" date="2021" name="Int. J. Syst. Evol. Microbiol.">
        <title>Faecalibacter bovis sp. nov., isolated from cow faeces.</title>
        <authorList>
            <person name="Li F."/>
            <person name="Zhao W."/>
            <person name="Hong Q."/>
            <person name="Shao Q."/>
            <person name="Song J."/>
            <person name="Yang S."/>
        </authorList>
    </citation>
    <scope>NUCLEOTIDE SEQUENCE [LARGE SCALE GENOMIC DNA]</scope>
    <source>
        <strain evidence="3 4">ZY171143</strain>
    </source>
</reference>
<keyword evidence="1" id="KW-1133">Transmembrane helix</keyword>
<evidence type="ECO:0000313" key="4">
    <source>
        <dbReference type="Proteomes" id="UP000672011"/>
    </source>
</evidence>
<dbReference type="Gene3D" id="1.10.287.110">
    <property type="entry name" value="DnaJ domain"/>
    <property type="match status" value="1"/>
</dbReference>
<keyword evidence="1" id="KW-0472">Membrane</keyword>
<dbReference type="SMART" id="SM00271">
    <property type="entry name" value="DnaJ"/>
    <property type="match status" value="1"/>
</dbReference>
<dbReference type="Proteomes" id="UP000672011">
    <property type="component" value="Chromosome"/>
</dbReference>
<accession>A0ABX7XAP7</accession>
<dbReference type="InterPro" id="IPR001623">
    <property type="entry name" value="DnaJ_domain"/>
</dbReference>
<proteinExistence type="predicted"/>
<dbReference type="PROSITE" id="PS50076">
    <property type="entry name" value="DNAJ_2"/>
    <property type="match status" value="1"/>
</dbReference>
<feature type="transmembrane region" description="Helical" evidence="1">
    <location>
        <begin position="150"/>
        <end position="171"/>
    </location>
</feature>
<gene>
    <name evidence="3" type="ORF">J9309_08590</name>
</gene>
<dbReference type="CDD" id="cd06257">
    <property type="entry name" value="DnaJ"/>
    <property type="match status" value="1"/>
</dbReference>
<sequence length="172" mass="20344">MFKDYYKILEININASDDEIKHAYKRLAKKWHPDLNQNIDTTQQMQDINEAKLILLDKEAREKYDIEYKSFYEYVNKKEKANFDNQSETYNQDNYTKSSYERYQKEYEIKDDILKKWMNNAQEQAIEIVKQALRDVKGVSVAASKGCLTGITNAIIFIIAMFILGLIISLFR</sequence>
<dbReference type="EMBL" id="CP072842">
    <property type="protein sequence ID" value="QTV04854.1"/>
    <property type="molecule type" value="Genomic_DNA"/>
</dbReference>
<dbReference type="Pfam" id="PF00226">
    <property type="entry name" value="DnaJ"/>
    <property type="match status" value="1"/>
</dbReference>
<keyword evidence="1" id="KW-0812">Transmembrane</keyword>
<evidence type="ECO:0000259" key="2">
    <source>
        <dbReference type="PROSITE" id="PS50076"/>
    </source>
</evidence>
<dbReference type="PANTHER" id="PTHR44825">
    <property type="match status" value="1"/>
</dbReference>
<dbReference type="InterPro" id="IPR052763">
    <property type="entry name" value="DnaJ_C4"/>
</dbReference>
<dbReference type="InterPro" id="IPR036869">
    <property type="entry name" value="J_dom_sf"/>
</dbReference>
<organism evidence="3 4">
    <name type="scientific">Faecalibacter bovis</name>
    <dbReference type="NCBI Taxonomy" id="2898187"/>
    <lineage>
        <taxon>Bacteria</taxon>
        <taxon>Pseudomonadati</taxon>
        <taxon>Bacteroidota</taxon>
        <taxon>Flavobacteriia</taxon>
        <taxon>Flavobacteriales</taxon>
        <taxon>Weeksellaceae</taxon>
        <taxon>Faecalibacter</taxon>
    </lineage>
</organism>
<dbReference type="PANTHER" id="PTHR44825:SF1">
    <property type="entry name" value="DNAJ HOMOLOG SUBFAMILY C MEMBER 4"/>
    <property type="match status" value="1"/>
</dbReference>
<protein>
    <submittedName>
        <fullName evidence="3">DnaJ domain-containing protein</fullName>
    </submittedName>
</protein>
<evidence type="ECO:0000313" key="3">
    <source>
        <dbReference type="EMBL" id="QTV04854.1"/>
    </source>
</evidence>
<dbReference type="RefSeq" id="WP_230475475.1">
    <property type="nucleotide sequence ID" value="NZ_CP072842.1"/>
</dbReference>
<reference evidence="4" key="2">
    <citation type="submission" date="2021-04" db="EMBL/GenBank/DDBJ databases">
        <title>Taxonomy of Flavobacteriaceae bacterium ZY171143.</title>
        <authorList>
            <person name="Li F."/>
        </authorList>
    </citation>
    <scope>NUCLEOTIDE SEQUENCE [LARGE SCALE GENOMIC DNA]</scope>
    <source>
        <strain evidence="4">ZY171143</strain>
    </source>
</reference>